<keyword evidence="2" id="KW-0274">FAD</keyword>
<sequence length="438" mass="47254">MSDKKNPLATLSRRGLLKGVGAVGALPLLNACGAMGQQGGGDARVVVIGGGFGGATAAKYLKRGNPNLEVTLVEPNEVFYTCPFSNLYLGGLREMNEIAHNYNELREVYGVQVIHQTAQDVDPVNHTVVLGDGTTLIYDKLIMSPGIDFRWNELEGYDEAAPQYAPHAWQAGEQTRLLRRQLEDMDDGGVFVLVAPANPFRCPPGPYERASMVAHYFSQHKPNSKVLILDAKDNFSKQGLFTAGWNEFYGDRIEWVGLSNDGRVTRVDAIRREVETEFGTLHQADVLNVVPPQKAGFIAERAGLTDDSGWVPVNPATFESTQAEDIFVVGDATIAAPMPKSGFSASSQGKVAAAAIVAQVAGETPPPAYFTNTCYSLIAPDYGISVAGIYRTTSDGEVETTSSGLSPSEADASTRALEAQYARGWYEAMAQDAWGTRY</sequence>
<dbReference type="SUPFAM" id="SSF55424">
    <property type="entry name" value="FAD/NAD-linked reductases, dimerisation (C-terminal) domain"/>
    <property type="match status" value="1"/>
</dbReference>
<keyword evidence="1" id="KW-0285">Flavoprotein</keyword>
<dbReference type="AlphaFoldDB" id="A0A4Z0W742"/>
<evidence type="ECO:0000313" key="7">
    <source>
        <dbReference type="Proteomes" id="UP000297475"/>
    </source>
</evidence>
<dbReference type="EMBL" id="SRMF01000005">
    <property type="protein sequence ID" value="TGG92382.1"/>
    <property type="molecule type" value="Genomic_DNA"/>
</dbReference>
<dbReference type="Pfam" id="PF09242">
    <property type="entry name" value="FCSD-flav_bind"/>
    <property type="match status" value="1"/>
</dbReference>
<feature type="domain" description="FAD/NAD(P)-binding" evidence="3">
    <location>
        <begin position="44"/>
        <end position="157"/>
    </location>
</feature>
<dbReference type="InterPro" id="IPR052541">
    <property type="entry name" value="SQRD"/>
</dbReference>
<dbReference type="SUPFAM" id="SSF51905">
    <property type="entry name" value="FAD/NAD(P)-binding domain"/>
    <property type="match status" value="2"/>
</dbReference>
<dbReference type="Pfam" id="PF21706">
    <property type="entry name" value="FCSD_central"/>
    <property type="match status" value="1"/>
</dbReference>
<proteinExistence type="predicted"/>
<reference evidence="6 7" key="1">
    <citation type="submission" date="2019-04" db="EMBL/GenBank/DDBJ databases">
        <title>Natronospirillum operosus gen. nov., sp. nov., a haloalkaliphilic satellite isolated from decaying biomass of laboratory culture of cyanobacterium Geitlerinema sp. and proposal of Natronospirillaceae fam. nov. and Saccharospirillaceae fam. nov.</title>
        <authorList>
            <person name="Kevbrin V."/>
            <person name="Boltyanskaya Y."/>
            <person name="Koziaeva V."/>
            <person name="Grouzdev D.S."/>
            <person name="Park M."/>
            <person name="Cho J."/>
        </authorList>
    </citation>
    <scope>NUCLEOTIDE SEQUENCE [LARGE SCALE GENOMIC DNA]</scope>
    <source>
        <strain evidence="6 7">G-116</strain>
    </source>
</reference>
<feature type="domain" description="Flavocytochrome c sulphide dehydrogenase flavin-binding" evidence="4">
    <location>
        <begin position="367"/>
        <end position="434"/>
    </location>
</feature>
<protein>
    <submittedName>
        <fullName evidence="6">Cytochrome C</fullName>
    </submittedName>
</protein>
<evidence type="ECO:0000259" key="5">
    <source>
        <dbReference type="Pfam" id="PF21706"/>
    </source>
</evidence>
<evidence type="ECO:0000259" key="3">
    <source>
        <dbReference type="Pfam" id="PF07992"/>
    </source>
</evidence>
<gene>
    <name evidence="6" type="ORF">E4656_12960</name>
</gene>
<dbReference type="FunFam" id="3.50.50.60:FF:000234">
    <property type="entry name" value="Flavocytochrome C sulfide dehydrogenase"/>
    <property type="match status" value="1"/>
</dbReference>
<dbReference type="RefSeq" id="WP_135483716.1">
    <property type="nucleotide sequence ID" value="NZ_SRMF01000005.1"/>
</dbReference>
<dbReference type="GO" id="GO:0050660">
    <property type="term" value="F:flavin adenine dinucleotide binding"/>
    <property type="evidence" value="ECO:0007669"/>
    <property type="project" value="InterPro"/>
</dbReference>
<dbReference type="Pfam" id="PF07992">
    <property type="entry name" value="Pyr_redox_2"/>
    <property type="match status" value="1"/>
</dbReference>
<dbReference type="Proteomes" id="UP000297475">
    <property type="component" value="Unassembled WGS sequence"/>
</dbReference>
<evidence type="ECO:0000313" key="6">
    <source>
        <dbReference type="EMBL" id="TGG92382.1"/>
    </source>
</evidence>
<comment type="caution">
    <text evidence="6">The sequence shown here is derived from an EMBL/GenBank/DDBJ whole genome shotgun (WGS) entry which is preliminary data.</text>
</comment>
<dbReference type="InterPro" id="IPR015323">
    <property type="entry name" value="FlavoCytC_S_DH_flav-bd"/>
</dbReference>
<dbReference type="Gene3D" id="3.90.760.10">
    <property type="entry name" value="Flavocytochrome c sulphide dehydrogenase, flavin-binding domain"/>
    <property type="match status" value="1"/>
</dbReference>
<keyword evidence="7" id="KW-1185">Reference proteome</keyword>
<dbReference type="InterPro" id="IPR049386">
    <property type="entry name" value="FCSD_central"/>
</dbReference>
<evidence type="ECO:0000256" key="2">
    <source>
        <dbReference type="ARBA" id="ARBA00022827"/>
    </source>
</evidence>
<dbReference type="PROSITE" id="PS51318">
    <property type="entry name" value="TAT"/>
    <property type="match status" value="1"/>
</dbReference>
<dbReference type="InterPro" id="IPR023753">
    <property type="entry name" value="FAD/NAD-binding_dom"/>
</dbReference>
<dbReference type="Gene3D" id="3.50.50.60">
    <property type="entry name" value="FAD/NAD(P)-binding domain"/>
    <property type="match status" value="2"/>
</dbReference>
<evidence type="ECO:0000259" key="4">
    <source>
        <dbReference type="Pfam" id="PF09242"/>
    </source>
</evidence>
<dbReference type="PANTHER" id="PTHR43755:SF1">
    <property type="entry name" value="FAD-DEPENDENT PYRIDINE NUCLEOTIDE-DISULPHIDE OXIDOREDUCTASE"/>
    <property type="match status" value="1"/>
</dbReference>
<dbReference type="InterPro" id="IPR036188">
    <property type="entry name" value="FAD/NAD-bd_sf"/>
</dbReference>
<organism evidence="6 7">
    <name type="scientific">Natronospirillum operosum</name>
    <dbReference type="NCBI Taxonomy" id="2759953"/>
    <lineage>
        <taxon>Bacteria</taxon>
        <taxon>Pseudomonadati</taxon>
        <taxon>Pseudomonadota</taxon>
        <taxon>Gammaproteobacteria</taxon>
        <taxon>Oceanospirillales</taxon>
        <taxon>Natronospirillaceae</taxon>
        <taxon>Natronospirillum</taxon>
    </lineage>
</organism>
<dbReference type="OrthoDB" id="9802771at2"/>
<name>A0A4Z0W742_9GAMM</name>
<dbReference type="InterPro" id="IPR006311">
    <property type="entry name" value="TAT_signal"/>
</dbReference>
<dbReference type="GO" id="GO:0016491">
    <property type="term" value="F:oxidoreductase activity"/>
    <property type="evidence" value="ECO:0007669"/>
    <property type="project" value="InterPro"/>
</dbReference>
<dbReference type="InterPro" id="IPR037092">
    <property type="entry name" value="FlavoCytC_S_DH_flav-bd_sf"/>
</dbReference>
<accession>A0A4Z0W742</accession>
<evidence type="ECO:0000256" key="1">
    <source>
        <dbReference type="ARBA" id="ARBA00022630"/>
    </source>
</evidence>
<dbReference type="PANTHER" id="PTHR43755">
    <property type="match status" value="1"/>
</dbReference>
<feature type="domain" description="Sulfide dehydrogenase [flavocytochrome c] flavoprotein chain central" evidence="5">
    <location>
        <begin position="175"/>
        <end position="291"/>
    </location>
</feature>
<dbReference type="InterPro" id="IPR016156">
    <property type="entry name" value="FAD/NAD-linked_Rdtase_dimer_sf"/>
</dbReference>